<dbReference type="RefSeq" id="WP_231335656.1">
    <property type="nucleotide sequence ID" value="NZ_CP059572.1"/>
</dbReference>
<accession>A0ABX8QXG1</accession>
<gene>
    <name evidence="1" type="ORF">AGRA3207_003412</name>
</gene>
<dbReference type="EMBL" id="CP059572">
    <property type="protein sequence ID" value="QXJ22417.1"/>
    <property type="molecule type" value="Genomic_DNA"/>
</dbReference>
<protein>
    <submittedName>
        <fullName evidence="1">Uncharacterized protein</fullName>
    </submittedName>
</protein>
<sequence length="69" mass="7648">MPNDRSDRPPPGGAYVIESIEYVRETPLPPNTLFDDPDELDRLLEYTKQSIESCASTVGRAPGADRRDG</sequence>
<proteinExistence type="predicted"/>
<organism evidence="1 2">
    <name type="scientific">Actinomadura graeca</name>
    <dbReference type="NCBI Taxonomy" id="2750812"/>
    <lineage>
        <taxon>Bacteria</taxon>
        <taxon>Bacillati</taxon>
        <taxon>Actinomycetota</taxon>
        <taxon>Actinomycetes</taxon>
        <taxon>Streptosporangiales</taxon>
        <taxon>Thermomonosporaceae</taxon>
        <taxon>Actinomadura</taxon>
    </lineage>
</organism>
<evidence type="ECO:0000313" key="2">
    <source>
        <dbReference type="Proteomes" id="UP001049518"/>
    </source>
</evidence>
<keyword evidence="2" id="KW-1185">Reference proteome</keyword>
<reference evidence="1" key="1">
    <citation type="submission" date="2020-07" db="EMBL/GenBank/DDBJ databases">
        <authorList>
            <person name="Tarantini F.S."/>
            <person name="Hong K.W."/>
            <person name="Chan K.G."/>
        </authorList>
    </citation>
    <scope>NUCLEOTIDE SEQUENCE</scope>
    <source>
        <strain evidence="1">32-07</strain>
    </source>
</reference>
<evidence type="ECO:0000313" key="1">
    <source>
        <dbReference type="EMBL" id="QXJ22417.1"/>
    </source>
</evidence>
<dbReference type="Proteomes" id="UP001049518">
    <property type="component" value="Chromosome"/>
</dbReference>
<name>A0ABX8QXG1_9ACTN</name>